<reference evidence="1" key="1">
    <citation type="submission" date="2022-04" db="EMBL/GenBank/DDBJ databases">
        <title>Genome of the entomopathogenic fungus Entomophthora muscae.</title>
        <authorList>
            <person name="Elya C."/>
            <person name="Lovett B.R."/>
            <person name="Lee E."/>
            <person name="Macias A.M."/>
            <person name="Hajek A.E."/>
            <person name="De Bivort B.L."/>
            <person name="Kasson M.T."/>
            <person name="De Fine Licht H.H."/>
            <person name="Stajich J.E."/>
        </authorList>
    </citation>
    <scope>NUCLEOTIDE SEQUENCE</scope>
    <source>
        <strain evidence="1">Berkeley</strain>
    </source>
</reference>
<protein>
    <submittedName>
        <fullName evidence="1">Uncharacterized protein</fullName>
    </submittedName>
</protein>
<comment type="caution">
    <text evidence="1">The sequence shown here is derived from an EMBL/GenBank/DDBJ whole genome shotgun (WGS) entry which is preliminary data.</text>
</comment>
<dbReference type="EMBL" id="QTSX02004344">
    <property type="protein sequence ID" value="KAJ9065507.1"/>
    <property type="molecule type" value="Genomic_DNA"/>
</dbReference>
<sequence length="157" mass="17550">MQPYLDLTLDAKQAALNSRGEEAFSPRSVQEKLGPQIRGSTVLDPIWPSKSRKKSESTQICLPQPNPHAMDGSSLTWIICPHKGKNQGAQTKKDPLKDYTGINQAIAQKWVVSKQVNISTKASKSCSKTENIEISHIFCNFKWHTEKVYPDDKAIQS</sequence>
<gene>
    <name evidence="1" type="ORF">DSO57_1018958</name>
</gene>
<name>A0ACC2STT3_9FUNG</name>
<organism evidence="1 2">
    <name type="scientific">Entomophthora muscae</name>
    <dbReference type="NCBI Taxonomy" id="34485"/>
    <lineage>
        <taxon>Eukaryota</taxon>
        <taxon>Fungi</taxon>
        <taxon>Fungi incertae sedis</taxon>
        <taxon>Zoopagomycota</taxon>
        <taxon>Entomophthoromycotina</taxon>
        <taxon>Entomophthoromycetes</taxon>
        <taxon>Entomophthorales</taxon>
        <taxon>Entomophthoraceae</taxon>
        <taxon>Entomophthora</taxon>
    </lineage>
</organism>
<proteinExistence type="predicted"/>
<keyword evidence="2" id="KW-1185">Reference proteome</keyword>
<evidence type="ECO:0000313" key="1">
    <source>
        <dbReference type="EMBL" id="KAJ9065507.1"/>
    </source>
</evidence>
<evidence type="ECO:0000313" key="2">
    <source>
        <dbReference type="Proteomes" id="UP001165960"/>
    </source>
</evidence>
<accession>A0ACC2STT3</accession>
<dbReference type="Proteomes" id="UP001165960">
    <property type="component" value="Unassembled WGS sequence"/>
</dbReference>